<dbReference type="Proteomes" id="UP000247602">
    <property type="component" value="Unassembled WGS sequence"/>
</dbReference>
<comment type="caution">
    <text evidence="1">The sequence shown here is derived from an EMBL/GenBank/DDBJ whole genome shotgun (WGS) entry which is preliminary data.</text>
</comment>
<gene>
    <name evidence="1" type="ORF">DMO24_01155</name>
</gene>
<accession>A0A323VEM7</accession>
<reference evidence="1 2" key="1">
    <citation type="submission" date="2018-06" db="EMBL/GenBank/DDBJ databases">
        <title>Draft genome sequence of Modestobacter versicolor CP153-2.</title>
        <authorList>
            <person name="Gundlapally S.R."/>
        </authorList>
    </citation>
    <scope>NUCLEOTIDE SEQUENCE [LARGE SCALE GENOMIC DNA]</scope>
    <source>
        <strain evidence="1 2">CP153-2</strain>
    </source>
</reference>
<protein>
    <submittedName>
        <fullName evidence="1">Uncharacterized protein</fullName>
    </submittedName>
</protein>
<dbReference type="EMBL" id="QKNV01000010">
    <property type="protein sequence ID" value="PZA23197.1"/>
    <property type="molecule type" value="Genomic_DNA"/>
</dbReference>
<evidence type="ECO:0000313" key="1">
    <source>
        <dbReference type="EMBL" id="PZA23197.1"/>
    </source>
</evidence>
<organism evidence="1 2">
    <name type="scientific">Modestobacter versicolor</name>
    <dbReference type="NCBI Taxonomy" id="429133"/>
    <lineage>
        <taxon>Bacteria</taxon>
        <taxon>Bacillati</taxon>
        <taxon>Actinomycetota</taxon>
        <taxon>Actinomycetes</taxon>
        <taxon>Geodermatophilales</taxon>
        <taxon>Geodermatophilaceae</taxon>
        <taxon>Modestobacter</taxon>
    </lineage>
</organism>
<evidence type="ECO:0000313" key="2">
    <source>
        <dbReference type="Proteomes" id="UP000247602"/>
    </source>
</evidence>
<name>A0A323VEM7_9ACTN</name>
<dbReference type="AlphaFoldDB" id="A0A323VEM7"/>
<keyword evidence="2" id="KW-1185">Reference proteome</keyword>
<sequence length="65" mass="5892">MITGFTAPPVLVCSGSVATSSPGAGGAIDVTATGVGTGSVVVGAGVLDVLGAAAGLEGTSFEPVS</sequence>
<proteinExistence type="predicted"/>